<dbReference type="RefSeq" id="WP_179408083.1">
    <property type="nucleotide sequence ID" value="NZ_BMGF01000004.1"/>
</dbReference>
<evidence type="ECO:0000313" key="3">
    <source>
        <dbReference type="Proteomes" id="UP000522081"/>
    </source>
</evidence>
<evidence type="ECO:0000313" key="2">
    <source>
        <dbReference type="EMBL" id="NYH96263.1"/>
    </source>
</evidence>
<evidence type="ECO:0000256" key="1">
    <source>
        <dbReference type="SAM" id="Phobius"/>
    </source>
</evidence>
<keyword evidence="1" id="KW-0812">Transmembrane</keyword>
<comment type="caution">
    <text evidence="2">The sequence shown here is derived from an EMBL/GenBank/DDBJ whole genome shotgun (WGS) entry which is preliminary data.</text>
</comment>
<feature type="transmembrane region" description="Helical" evidence="1">
    <location>
        <begin position="16"/>
        <end position="41"/>
    </location>
</feature>
<dbReference type="Proteomes" id="UP000522081">
    <property type="component" value="Unassembled WGS sequence"/>
</dbReference>
<reference evidence="2 3" key="1">
    <citation type="submission" date="2020-07" db="EMBL/GenBank/DDBJ databases">
        <title>Genomic Encyclopedia of Type Strains, Phase IV (KMG-IV): sequencing the most valuable type-strain genomes for metagenomic binning, comparative biology and taxonomic classification.</title>
        <authorList>
            <person name="Goeker M."/>
        </authorList>
    </citation>
    <scope>NUCLEOTIDE SEQUENCE [LARGE SCALE GENOMIC DNA]</scope>
    <source>
        <strain evidence="2 3">DSM 29043</strain>
    </source>
</reference>
<proteinExistence type="predicted"/>
<keyword evidence="3" id="KW-1185">Reference proteome</keyword>
<evidence type="ECO:0008006" key="4">
    <source>
        <dbReference type="Google" id="ProtNLM"/>
    </source>
</evidence>
<name>A0A7Y9XZP7_9SPHN</name>
<gene>
    <name evidence="2" type="ORF">FHS75_002595</name>
</gene>
<organism evidence="2 3">
    <name type="scientific">Novosphingobium marinum</name>
    <dbReference type="NCBI Taxonomy" id="1514948"/>
    <lineage>
        <taxon>Bacteria</taxon>
        <taxon>Pseudomonadati</taxon>
        <taxon>Pseudomonadota</taxon>
        <taxon>Alphaproteobacteria</taxon>
        <taxon>Sphingomonadales</taxon>
        <taxon>Sphingomonadaceae</taxon>
        <taxon>Novosphingobium</taxon>
    </lineage>
</organism>
<sequence length="183" mass="19793">MNAITRDPLLAVAKGLLLFLMAVMAFAAVVCLVVIPAIWIFQSEVAIELAEKGADFPTSQFLLAVTLILALAAGLLAMLFRVFQLLKRIVDTVGEGDPFVPVNAGRLTSMAWLVLAIQVITIPMAGIGIWILNVTEEIRDKGDTVVMEGGVDMNGLLLVLVLFILARVFRKGAEMREELEGTV</sequence>
<dbReference type="EMBL" id="JACBZF010000004">
    <property type="protein sequence ID" value="NYH96263.1"/>
    <property type="molecule type" value="Genomic_DNA"/>
</dbReference>
<feature type="transmembrane region" description="Helical" evidence="1">
    <location>
        <begin position="151"/>
        <end position="169"/>
    </location>
</feature>
<keyword evidence="1" id="KW-1133">Transmembrane helix</keyword>
<protein>
    <recommendedName>
        <fullName evidence="4">DUF2975 domain-containing protein</fullName>
    </recommendedName>
</protein>
<accession>A0A7Y9XZP7</accession>
<feature type="transmembrane region" description="Helical" evidence="1">
    <location>
        <begin position="61"/>
        <end position="80"/>
    </location>
</feature>
<feature type="transmembrane region" description="Helical" evidence="1">
    <location>
        <begin position="111"/>
        <end position="131"/>
    </location>
</feature>
<keyword evidence="1" id="KW-0472">Membrane</keyword>
<dbReference type="AlphaFoldDB" id="A0A7Y9XZP7"/>
<dbReference type="InterPro" id="IPR021354">
    <property type="entry name" value="DUF2975"/>
</dbReference>
<dbReference type="Pfam" id="PF11188">
    <property type="entry name" value="DUF2975"/>
    <property type="match status" value="1"/>
</dbReference>